<evidence type="ECO:0000313" key="3">
    <source>
        <dbReference type="EMBL" id="GAA2150995.1"/>
    </source>
</evidence>
<comment type="caution">
    <text evidence="3">The sequence shown here is derived from an EMBL/GenBank/DDBJ whole genome shotgun (WGS) entry which is preliminary data.</text>
</comment>
<dbReference type="RefSeq" id="WP_344273280.1">
    <property type="nucleotide sequence ID" value="NZ_BAAAMR010000056.1"/>
</dbReference>
<dbReference type="Pfam" id="PF04149">
    <property type="entry name" value="DUF397"/>
    <property type="match status" value="1"/>
</dbReference>
<evidence type="ECO:0000256" key="1">
    <source>
        <dbReference type="SAM" id="MobiDB-lite"/>
    </source>
</evidence>
<sequence length="70" mass="7563">MEITSNDSSRGEWRKSSRSSGNGQCVEVAALEDAVAVRDSKLPAGARLTVGARQWDAFLQDVKAGRHDMS</sequence>
<proteinExistence type="predicted"/>
<reference evidence="3 4" key="1">
    <citation type="journal article" date="2019" name="Int. J. Syst. Evol. Microbiol.">
        <title>The Global Catalogue of Microorganisms (GCM) 10K type strain sequencing project: providing services to taxonomists for standard genome sequencing and annotation.</title>
        <authorList>
            <consortium name="The Broad Institute Genomics Platform"/>
            <consortium name="The Broad Institute Genome Sequencing Center for Infectious Disease"/>
            <person name="Wu L."/>
            <person name="Ma J."/>
        </authorList>
    </citation>
    <scope>NUCLEOTIDE SEQUENCE [LARGE SCALE GENOMIC DNA]</scope>
    <source>
        <strain evidence="3 4">JCM 13850</strain>
    </source>
</reference>
<feature type="region of interest" description="Disordered" evidence="1">
    <location>
        <begin position="1"/>
        <end position="24"/>
    </location>
</feature>
<keyword evidence="4" id="KW-1185">Reference proteome</keyword>
<name>A0ABN3A015_9ACTN</name>
<dbReference type="EMBL" id="BAAAMR010000056">
    <property type="protein sequence ID" value="GAA2150995.1"/>
    <property type="molecule type" value="Genomic_DNA"/>
</dbReference>
<evidence type="ECO:0000313" key="4">
    <source>
        <dbReference type="Proteomes" id="UP001501020"/>
    </source>
</evidence>
<dbReference type="Proteomes" id="UP001501020">
    <property type="component" value="Unassembled WGS sequence"/>
</dbReference>
<gene>
    <name evidence="3" type="ORF">GCM10009727_55710</name>
</gene>
<organism evidence="3 4">
    <name type="scientific">Actinomadura napierensis</name>
    <dbReference type="NCBI Taxonomy" id="267854"/>
    <lineage>
        <taxon>Bacteria</taxon>
        <taxon>Bacillati</taxon>
        <taxon>Actinomycetota</taxon>
        <taxon>Actinomycetes</taxon>
        <taxon>Streptosporangiales</taxon>
        <taxon>Thermomonosporaceae</taxon>
        <taxon>Actinomadura</taxon>
    </lineage>
</organism>
<protein>
    <recommendedName>
        <fullName evidence="2">DUF397 domain-containing protein</fullName>
    </recommendedName>
</protein>
<dbReference type="InterPro" id="IPR007278">
    <property type="entry name" value="DUF397"/>
</dbReference>
<feature type="domain" description="DUF397" evidence="2">
    <location>
        <begin position="12"/>
        <end position="63"/>
    </location>
</feature>
<accession>A0ABN3A015</accession>
<evidence type="ECO:0000259" key="2">
    <source>
        <dbReference type="Pfam" id="PF04149"/>
    </source>
</evidence>